<evidence type="ECO:0000256" key="2">
    <source>
        <dbReference type="ARBA" id="ARBA00009374"/>
    </source>
</evidence>
<gene>
    <name evidence="8" type="ORF">ERUC_LOCUS17647</name>
</gene>
<evidence type="ECO:0000256" key="6">
    <source>
        <dbReference type="PROSITE-ProRule" id="PRU01131"/>
    </source>
</evidence>
<keyword evidence="5" id="KW-0863">Zinc-finger</keyword>
<evidence type="ECO:0000256" key="5">
    <source>
        <dbReference type="ARBA" id="ARBA00022771"/>
    </source>
</evidence>
<dbReference type="AlphaFoldDB" id="A0ABC8K6Z7"/>
<evidence type="ECO:0000256" key="3">
    <source>
        <dbReference type="ARBA" id="ARBA00022490"/>
    </source>
</evidence>
<evidence type="ECO:0000313" key="9">
    <source>
        <dbReference type="Proteomes" id="UP001642260"/>
    </source>
</evidence>
<feature type="zinc finger region" description="FLZ-type" evidence="6">
    <location>
        <begin position="47"/>
        <end position="91"/>
    </location>
</feature>
<dbReference type="InterPro" id="IPR007650">
    <property type="entry name" value="Zf-FLZ_dom"/>
</dbReference>
<sequence length="131" mass="14959">MVIPSKRSRAPSFADRHCDYPEESHAATIGSDWFQEKETKDETKLKTFLELCGFCKTKLRHDEDVFMYGYFGAFCSNACRAKQMAYDASLIVRSRVIAKAKKGRTCAGIKPKEDEPFVNEESISSPPRFYI</sequence>
<keyword evidence="9" id="KW-1185">Reference proteome</keyword>
<dbReference type="Proteomes" id="UP001642260">
    <property type="component" value="Unassembled WGS sequence"/>
</dbReference>
<name>A0ABC8K6Z7_ERUVS</name>
<keyword evidence="4" id="KW-0479">Metal-binding</keyword>
<dbReference type="PANTHER" id="PTHR33059">
    <property type="entry name" value="FCS-LIKE ZINC FINGER 5"/>
    <property type="match status" value="1"/>
</dbReference>
<dbReference type="GO" id="GO:0008270">
    <property type="term" value="F:zinc ion binding"/>
    <property type="evidence" value="ECO:0007669"/>
    <property type="project" value="UniProtKB-KW"/>
</dbReference>
<keyword evidence="5" id="KW-0862">Zinc</keyword>
<dbReference type="EMBL" id="CAKOAT010163377">
    <property type="protein sequence ID" value="CAH8349396.1"/>
    <property type="molecule type" value="Genomic_DNA"/>
</dbReference>
<organism evidence="8 9">
    <name type="scientific">Eruca vesicaria subsp. sativa</name>
    <name type="common">Garden rocket</name>
    <name type="synonym">Eruca sativa</name>
    <dbReference type="NCBI Taxonomy" id="29727"/>
    <lineage>
        <taxon>Eukaryota</taxon>
        <taxon>Viridiplantae</taxon>
        <taxon>Streptophyta</taxon>
        <taxon>Embryophyta</taxon>
        <taxon>Tracheophyta</taxon>
        <taxon>Spermatophyta</taxon>
        <taxon>Magnoliopsida</taxon>
        <taxon>eudicotyledons</taxon>
        <taxon>Gunneridae</taxon>
        <taxon>Pentapetalae</taxon>
        <taxon>rosids</taxon>
        <taxon>malvids</taxon>
        <taxon>Brassicales</taxon>
        <taxon>Brassicaceae</taxon>
        <taxon>Brassiceae</taxon>
        <taxon>Eruca</taxon>
    </lineage>
</organism>
<dbReference type="Pfam" id="PF04570">
    <property type="entry name" value="zf-FLZ"/>
    <property type="match status" value="1"/>
</dbReference>
<evidence type="ECO:0000313" key="8">
    <source>
        <dbReference type="EMBL" id="CAH8349396.1"/>
    </source>
</evidence>
<keyword evidence="3" id="KW-0963">Cytoplasm</keyword>
<evidence type="ECO:0000256" key="4">
    <source>
        <dbReference type="ARBA" id="ARBA00022723"/>
    </source>
</evidence>
<evidence type="ECO:0000256" key="1">
    <source>
        <dbReference type="ARBA" id="ARBA00004496"/>
    </source>
</evidence>
<dbReference type="GO" id="GO:0005737">
    <property type="term" value="C:cytoplasm"/>
    <property type="evidence" value="ECO:0007669"/>
    <property type="project" value="UniProtKB-SubCell"/>
</dbReference>
<comment type="similarity">
    <text evidence="2">Belongs to the FLZ family.</text>
</comment>
<evidence type="ECO:0000259" key="7">
    <source>
        <dbReference type="PROSITE" id="PS51795"/>
    </source>
</evidence>
<comment type="caution">
    <text evidence="8">The sequence shown here is derived from an EMBL/GenBank/DDBJ whole genome shotgun (WGS) entry which is preliminary data.</text>
</comment>
<comment type="subcellular location">
    <subcellularLocation>
        <location evidence="1">Cytoplasm</location>
    </subcellularLocation>
</comment>
<dbReference type="PANTHER" id="PTHR33059:SF81">
    <property type="entry name" value="FLZ-TYPE DOMAIN-CONTAINING PROTEIN"/>
    <property type="match status" value="1"/>
</dbReference>
<proteinExistence type="inferred from homology"/>
<feature type="domain" description="FLZ-type" evidence="7">
    <location>
        <begin position="47"/>
        <end position="91"/>
    </location>
</feature>
<protein>
    <recommendedName>
        <fullName evidence="7">FLZ-type domain-containing protein</fullName>
    </recommendedName>
</protein>
<reference evidence="8 9" key="1">
    <citation type="submission" date="2022-03" db="EMBL/GenBank/DDBJ databases">
        <authorList>
            <person name="Macdonald S."/>
            <person name="Ahmed S."/>
            <person name="Newling K."/>
        </authorList>
    </citation>
    <scope>NUCLEOTIDE SEQUENCE [LARGE SCALE GENOMIC DNA]</scope>
</reference>
<dbReference type="PROSITE" id="PS51795">
    <property type="entry name" value="ZF_FLZ"/>
    <property type="match status" value="1"/>
</dbReference>
<accession>A0ABC8K6Z7</accession>